<sequence length="195" mass="23123">MKRLVNTLTLHPQAIVNEYKRGEKTWLKNMKQGFPRSLERRENLAQESETRFPKIHIKGSVKKIHQIMMCYIYWKTKHIVEVQLSNNKTNNQQGTNSPQQKLAPKKAIHVQKYTPNQHRYVVQTGRMTNTCYDYGLLGHYSPKCLELRQKNRLSYLMIIVKVKVISLHNFLDLKVRKCWSNISNLILKLHHIIMM</sequence>
<keyword evidence="2" id="KW-1185">Reference proteome</keyword>
<organism evidence="1 2">
    <name type="scientific">Diphasiastrum complanatum</name>
    <name type="common">Issler's clubmoss</name>
    <name type="synonym">Lycopodium complanatum</name>
    <dbReference type="NCBI Taxonomy" id="34168"/>
    <lineage>
        <taxon>Eukaryota</taxon>
        <taxon>Viridiplantae</taxon>
        <taxon>Streptophyta</taxon>
        <taxon>Embryophyta</taxon>
        <taxon>Tracheophyta</taxon>
        <taxon>Lycopodiopsida</taxon>
        <taxon>Lycopodiales</taxon>
        <taxon>Lycopodiaceae</taxon>
        <taxon>Lycopodioideae</taxon>
        <taxon>Diphasiastrum</taxon>
    </lineage>
</organism>
<dbReference type="EMBL" id="CM055113">
    <property type="protein sequence ID" value="KAJ7515282.1"/>
    <property type="molecule type" value="Genomic_DNA"/>
</dbReference>
<proteinExistence type="predicted"/>
<reference evidence="2" key="1">
    <citation type="journal article" date="2024" name="Proc. Natl. Acad. Sci. U.S.A.">
        <title>Extraordinary preservation of gene collinearity over three hundred million years revealed in homosporous lycophytes.</title>
        <authorList>
            <person name="Li C."/>
            <person name="Wickell D."/>
            <person name="Kuo L.Y."/>
            <person name="Chen X."/>
            <person name="Nie B."/>
            <person name="Liao X."/>
            <person name="Peng D."/>
            <person name="Ji J."/>
            <person name="Jenkins J."/>
            <person name="Williams M."/>
            <person name="Shu S."/>
            <person name="Plott C."/>
            <person name="Barry K."/>
            <person name="Rajasekar S."/>
            <person name="Grimwood J."/>
            <person name="Han X."/>
            <person name="Sun S."/>
            <person name="Hou Z."/>
            <person name="He W."/>
            <person name="Dai G."/>
            <person name="Sun C."/>
            <person name="Schmutz J."/>
            <person name="Leebens-Mack J.H."/>
            <person name="Li F.W."/>
            <person name="Wang L."/>
        </authorList>
    </citation>
    <scope>NUCLEOTIDE SEQUENCE [LARGE SCALE GENOMIC DNA]</scope>
    <source>
        <strain evidence="2">cv. PW_Plant_1</strain>
    </source>
</reference>
<protein>
    <submittedName>
        <fullName evidence="1">Uncharacterized protein</fullName>
    </submittedName>
</protein>
<evidence type="ECO:0000313" key="1">
    <source>
        <dbReference type="EMBL" id="KAJ7515282.1"/>
    </source>
</evidence>
<dbReference type="Proteomes" id="UP001162992">
    <property type="component" value="Chromosome 22"/>
</dbReference>
<gene>
    <name evidence="1" type="ORF">O6H91_22G009100</name>
</gene>
<name>A0ACC2ADV8_DIPCM</name>
<comment type="caution">
    <text evidence="1">The sequence shown here is derived from an EMBL/GenBank/DDBJ whole genome shotgun (WGS) entry which is preliminary data.</text>
</comment>
<evidence type="ECO:0000313" key="2">
    <source>
        <dbReference type="Proteomes" id="UP001162992"/>
    </source>
</evidence>
<accession>A0ACC2ADV8</accession>